<evidence type="ECO:0000313" key="1">
    <source>
        <dbReference type="EMBL" id="AEV33838.1"/>
    </source>
</evidence>
<organism evidence="1 2">
    <name type="scientific">Owenweeksia hongkongensis (strain DSM 17368 / CIP 108786 / JCM 12287 / NRRL B-23963 / UST20020801)</name>
    <dbReference type="NCBI Taxonomy" id="926562"/>
    <lineage>
        <taxon>Bacteria</taxon>
        <taxon>Pseudomonadati</taxon>
        <taxon>Bacteroidota</taxon>
        <taxon>Flavobacteriia</taxon>
        <taxon>Flavobacteriales</taxon>
        <taxon>Owenweeksiaceae</taxon>
        <taxon>Owenweeksia</taxon>
    </lineage>
</organism>
<gene>
    <name evidence="1" type="ordered locus">Oweho_2880</name>
</gene>
<evidence type="ECO:0000313" key="2">
    <source>
        <dbReference type="Proteomes" id="UP000005631"/>
    </source>
</evidence>
<dbReference type="Proteomes" id="UP000005631">
    <property type="component" value="Chromosome"/>
</dbReference>
<name>G8R195_OWEHD</name>
<dbReference type="HOGENOM" id="CLU_1553750_0_0_10"/>
<reference evidence="1 2" key="1">
    <citation type="journal article" date="2012" name="Stand. Genomic Sci.">
        <title>Genome sequence of the orange-pigmented seawater bacterium Owenweeksia hongkongensis type strain (UST20020801(T)).</title>
        <authorList>
            <person name="Riedel T."/>
            <person name="Held B."/>
            <person name="Nolan M."/>
            <person name="Lucas S."/>
            <person name="Lapidus A."/>
            <person name="Tice H."/>
            <person name="Del Rio T.G."/>
            <person name="Cheng J.F."/>
            <person name="Han C."/>
            <person name="Tapia R."/>
            <person name="Goodwin L.A."/>
            <person name="Pitluck S."/>
            <person name="Liolios K."/>
            <person name="Mavromatis K."/>
            <person name="Pagani I."/>
            <person name="Ivanova N."/>
            <person name="Mikhailova N."/>
            <person name="Pati A."/>
            <person name="Chen A."/>
            <person name="Palaniappan K."/>
            <person name="Rohde M."/>
            <person name="Tindall B.J."/>
            <person name="Detter J.C."/>
            <person name="Goker M."/>
            <person name="Woyke T."/>
            <person name="Bristow J."/>
            <person name="Eisen J.A."/>
            <person name="Markowitz V."/>
            <person name="Hugenholtz P."/>
            <person name="Klenk H.P."/>
            <person name="Kyrpides N.C."/>
        </authorList>
    </citation>
    <scope>NUCLEOTIDE SEQUENCE</scope>
    <source>
        <strain evidence="2">DSM 17368 / JCM 12287 / NRRL B-23963</strain>
    </source>
</reference>
<dbReference type="AlphaFoldDB" id="G8R195"/>
<protein>
    <submittedName>
        <fullName evidence="1">Uncharacterized protein</fullName>
    </submittedName>
</protein>
<sequence length="172" mass="19549">MTRGVVSENSDTSTLIVLDTFPRSLFDSTHCIVTNCYTPCLHGIVCPDDTIRYNASKLMLRVDSALEIDQPKALECSCGYNYYQLGNNNTEVILFAYGSGAGNVWYKMYRRKGRAKFELIEAFNPQTPGIIKLLDSRHEGVSDFVFDERRGSKYTLAFNGRYFDTIQVEPRN</sequence>
<dbReference type="KEGG" id="oho:Oweho_2880"/>
<proteinExistence type="predicted"/>
<accession>G8R195</accession>
<dbReference type="STRING" id="926562.Oweho_2880"/>
<dbReference type="RefSeq" id="WP_014203187.1">
    <property type="nucleotide sequence ID" value="NC_016599.1"/>
</dbReference>
<keyword evidence="2" id="KW-1185">Reference proteome</keyword>
<dbReference type="EMBL" id="CP003156">
    <property type="protein sequence ID" value="AEV33838.1"/>
    <property type="molecule type" value="Genomic_DNA"/>
</dbReference>